<dbReference type="PROSITE" id="PS50112">
    <property type="entry name" value="PAS"/>
    <property type="match status" value="1"/>
</dbReference>
<comment type="similarity">
    <text evidence="3">Belongs to the methyl-accepting chemotaxis (MCP) protein family.</text>
</comment>
<evidence type="ECO:0000256" key="5">
    <source>
        <dbReference type="SAM" id="Phobius"/>
    </source>
</evidence>
<feature type="domain" description="Methyl-accepting transducer" evidence="6">
    <location>
        <begin position="251"/>
        <end position="487"/>
    </location>
</feature>
<feature type="domain" description="PAS" evidence="7">
    <location>
        <begin position="11"/>
        <end position="56"/>
    </location>
</feature>
<evidence type="ECO:0000259" key="7">
    <source>
        <dbReference type="PROSITE" id="PS50112"/>
    </source>
</evidence>
<dbReference type="Gene3D" id="1.10.287.950">
    <property type="entry name" value="Methyl-accepting chemotaxis protein"/>
    <property type="match status" value="1"/>
</dbReference>
<dbReference type="InterPro" id="IPR013655">
    <property type="entry name" value="PAS_fold_3"/>
</dbReference>
<keyword evidence="5" id="KW-0812">Transmembrane</keyword>
<dbReference type="OrthoDB" id="5675566at2"/>
<evidence type="ECO:0000259" key="6">
    <source>
        <dbReference type="PROSITE" id="PS50111"/>
    </source>
</evidence>
<dbReference type="NCBIfam" id="TIGR00229">
    <property type="entry name" value="sensory_box"/>
    <property type="match status" value="1"/>
</dbReference>
<dbReference type="GO" id="GO:0007165">
    <property type="term" value="P:signal transduction"/>
    <property type="evidence" value="ECO:0007669"/>
    <property type="project" value="UniProtKB-KW"/>
</dbReference>
<dbReference type="InterPro" id="IPR000014">
    <property type="entry name" value="PAS"/>
</dbReference>
<dbReference type="RefSeq" id="WP_075709712.1">
    <property type="nucleotide sequence ID" value="NZ_MJMJ01000026.1"/>
</dbReference>
<dbReference type="CDD" id="cd00130">
    <property type="entry name" value="PAS"/>
    <property type="match status" value="1"/>
</dbReference>
<keyword evidence="5" id="KW-1133">Transmembrane helix</keyword>
<dbReference type="GO" id="GO:0006935">
    <property type="term" value="P:chemotaxis"/>
    <property type="evidence" value="ECO:0007669"/>
    <property type="project" value="UniProtKB-ARBA"/>
</dbReference>
<accession>A0A1Q9HD58</accession>
<comment type="subcellular location">
    <subcellularLocation>
        <location evidence="1">Membrane</location>
    </subcellularLocation>
</comment>
<evidence type="ECO:0000256" key="4">
    <source>
        <dbReference type="PROSITE-ProRule" id="PRU00284"/>
    </source>
</evidence>
<dbReference type="FunFam" id="1.10.287.950:FF:000001">
    <property type="entry name" value="Methyl-accepting chemotaxis sensory transducer"/>
    <property type="match status" value="1"/>
</dbReference>
<organism evidence="8 9">
    <name type="scientific">Vibrio panuliri</name>
    <dbReference type="NCBI Taxonomy" id="1381081"/>
    <lineage>
        <taxon>Bacteria</taxon>
        <taxon>Pseudomonadati</taxon>
        <taxon>Pseudomonadota</taxon>
        <taxon>Gammaproteobacteria</taxon>
        <taxon>Vibrionales</taxon>
        <taxon>Vibrionaceae</taxon>
        <taxon>Vibrio</taxon>
    </lineage>
</organism>
<dbReference type="Gene3D" id="3.30.450.20">
    <property type="entry name" value="PAS domain"/>
    <property type="match status" value="1"/>
</dbReference>
<gene>
    <name evidence="8" type="ORF">BIY22_21275</name>
</gene>
<dbReference type="InterPro" id="IPR035965">
    <property type="entry name" value="PAS-like_dom_sf"/>
</dbReference>
<dbReference type="Pfam" id="PF08447">
    <property type="entry name" value="PAS_3"/>
    <property type="match status" value="1"/>
</dbReference>
<proteinExistence type="inferred from homology"/>
<comment type="caution">
    <text evidence="8">The sequence shown here is derived from an EMBL/GenBank/DDBJ whole genome shotgun (WGS) entry which is preliminary data.</text>
</comment>
<evidence type="ECO:0000256" key="2">
    <source>
        <dbReference type="ARBA" id="ARBA00023224"/>
    </source>
</evidence>
<protein>
    <submittedName>
        <fullName evidence="8">Chemotaxis protein</fullName>
    </submittedName>
</protein>
<evidence type="ECO:0000256" key="3">
    <source>
        <dbReference type="ARBA" id="ARBA00029447"/>
    </source>
</evidence>
<dbReference type="CDD" id="cd11386">
    <property type="entry name" value="MCP_signal"/>
    <property type="match status" value="1"/>
</dbReference>
<dbReference type="GO" id="GO:0016020">
    <property type="term" value="C:membrane"/>
    <property type="evidence" value="ECO:0007669"/>
    <property type="project" value="UniProtKB-SubCell"/>
</dbReference>
<feature type="transmembrane region" description="Helical" evidence="5">
    <location>
        <begin position="152"/>
        <end position="171"/>
    </location>
</feature>
<dbReference type="PANTHER" id="PTHR32089:SF112">
    <property type="entry name" value="LYSOZYME-LIKE PROTEIN-RELATED"/>
    <property type="match status" value="1"/>
</dbReference>
<dbReference type="SUPFAM" id="SSF55785">
    <property type="entry name" value="PYP-like sensor domain (PAS domain)"/>
    <property type="match status" value="1"/>
</dbReference>
<keyword evidence="2 4" id="KW-0807">Transducer</keyword>
<dbReference type="SUPFAM" id="SSF58104">
    <property type="entry name" value="Methyl-accepting chemotaxis protein (MCP) signaling domain"/>
    <property type="match status" value="1"/>
</dbReference>
<keyword evidence="5" id="KW-0472">Membrane</keyword>
<dbReference type="Pfam" id="PF00015">
    <property type="entry name" value="MCPsignal"/>
    <property type="match status" value="1"/>
</dbReference>
<dbReference type="Proteomes" id="UP000186313">
    <property type="component" value="Unassembled WGS sequence"/>
</dbReference>
<name>A0A1Q9HD58_9VIBR</name>
<evidence type="ECO:0000256" key="1">
    <source>
        <dbReference type="ARBA" id="ARBA00004370"/>
    </source>
</evidence>
<evidence type="ECO:0000313" key="9">
    <source>
        <dbReference type="Proteomes" id="UP000186313"/>
    </source>
</evidence>
<dbReference type="InterPro" id="IPR004089">
    <property type="entry name" value="MCPsignal_dom"/>
</dbReference>
<sequence length="528" mass="57937">MKKNNANDAPQDAHLNKEYSHTVNLISTTDPSSYVTYANHDFCEIAGYSEAELLGKPHNVVRHQDMPKAAFKQMWSYLKSGKSWMGLVKNQCTDEQHYWVSAFVTPIKDAEGNIIEFQSVRSKPDSSQISRAAALYKKLREGKKTNLVRFNYHKLSLGLAALLLLSAFALSVLTQHWAAFGGLGIALLLLIVQGIQYKRFTSLETIAKQAYDNPLMEKVYTNKFDSYSQVELALMMRKAELRAITGRATETSGHILISAEDEFGTIQSMGQSLNQQCAETEQVATAVEELTQSIAEVSNAASAASMMAEEANEHSSNGLASIDSTISEVNMLVEELTNSQSIINQLAQDTQKIDGILEVISAISEQTNLLALNAAIEAARAGEAGRGFAVVADEVRNLASKTGSSANEIHTMIRQLQETASTAVSAMDKGLELSERCKVRADETGGMLRNISNQLDNVNDSSHQIAAAVEEQASVTQEINRNIVNIKQLADETSMTSHSSIERTRQLVDSIEALQRLMEQFQVKEAAH</sequence>
<dbReference type="SMART" id="SM00283">
    <property type="entry name" value="MA"/>
    <property type="match status" value="1"/>
</dbReference>
<reference evidence="8 9" key="1">
    <citation type="submission" date="2016-09" db="EMBL/GenBank/DDBJ databases">
        <title>Genomic Taxonomy of the Vibrionaceae.</title>
        <authorList>
            <person name="Gonzalez-Castillo A."/>
            <person name="Gomez-Gil B."/>
            <person name="Enciso-Ibarra K."/>
        </authorList>
    </citation>
    <scope>NUCLEOTIDE SEQUENCE [LARGE SCALE GENOMIC DNA]</scope>
    <source>
        <strain evidence="8 9">CAIM 703</strain>
    </source>
</reference>
<dbReference type="EMBL" id="MJMJ01000026">
    <property type="protein sequence ID" value="OLQ87438.1"/>
    <property type="molecule type" value="Genomic_DNA"/>
</dbReference>
<dbReference type="AlphaFoldDB" id="A0A1Q9HD58"/>
<evidence type="ECO:0000313" key="8">
    <source>
        <dbReference type="EMBL" id="OLQ87438.1"/>
    </source>
</evidence>
<dbReference type="STRING" id="1381081.BIY22_21275"/>
<dbReference type="PROSITE" id="PS50111">
    <property type="entry name" value="CHEMOTAXIS_TRANSDUC_2"/>
    <property type="match status" value="1"/>
</dbReference>
<dbReference type="PANTHER" id="PTHR32089">
    <property type="entry name" value="METHYL-ACCEPTING CHEMOTAXIS PROTEIN MCPB"/>
    <property type="match status" value="1"/>
</dbReference>